<feature type="compositionally biased region" description="Basic and acidic residues" evidence="2">
    <location>
        <begin position="230"/>
        <end position="242"/>
    </location>
</feature>
<sequence>MPRLKKASRKVHLPEPDREIYKEVSPHYSGNPLLKWFRRAQPSISFSSLAQTPIKTVLQKYLWKGEYPSFQSVPMFESCFLQVTRRGRHVFIHNHSNEAIIGIATTNIKLPLPNLMFIARPVIGPFSSGSHTGEPMLTRLLPLKFVRISIHDPEKHLIKIKLINGRTYYLQLHAPTEEEEAQFDRWLSLVYLLHHPPPCYLQPKPKSCTIIDNLSIQLIPSEEEDEDQIEKEPSAEQRRFSIEQEEYTEEERQRLQAKPSMTQSERDLYAAMTFSLESFLPELSFISSTESTLPKPPVLPVPRKEGTSSLNIVTLYSTVSKAPDGAKNAQNTN</sequence>
<comment type="caution">
    <text evidence="4">The sequence shown here is derived from an EMBL/GenBank/DDBJ whole genome shotgun (WGS) entry which is preliminary data.</text>
</comment>
<dbReference type="InterPro" id="IPR022168">
    <property type="entry name" value="GARIL-like_Rab2B-bd"/>
</dbReference>
<proteinExistence type="inferred from homology"/>
<dbReference type="PANTHER" id="PTHR22574">
    <property type="match status" value="1"/>
</dbReference>
<feature type="region of interest" description="Disordered" evidence="2">
    <location>
        <begin position="221"/>
        <end position="262"/>
    </location>
</feature>
<dbReference type="Pfam" id="PF12480">
    <property type="entry name" value="GARIL_Rab2_bd"/>
    <property type="match status" value="1"/>
</dbReference>
<evidence type="ECO:0000313" key="4">
    <source>
        <dbReference type="EMBL" id="KAH0622920.1"/>
    </source>
</evidence>
<name>A0ABQ7T014_PHRPL</name>
<protein>
    <recommendedName>
        <fullName evidence="3">Golgi associated RAB2 interactor protein-like Rab2B-binding domain-containing protein</fullName>
    </recommendedName>
</protein>
<organism evidence="4 5">
    <name type="scientific">Phrynosoma platyrhinos</name>
    <name type="common">Desert horned lizard</name>
    <dbReference type="NCBI Taxonomy" id="52577"/>
    <lineage>
        <taxon>Eukaryota</taxon>
        <taxon>Metazoa</taxon>
        <taxon>Chordata</taxon>
        <taxon>Craniata</taxon>
        <taxon>Vertebrata</taxon>
        <taxon>Euteleostomi</taxon>
        <taxon>Lepidosauria</taxon>
        <taxon>Squamata</taxon>
        <taxon>Bifurcata</taxon>
        <taxon>Unidentata</taxon>
        <taxon>Episquamata</taxon>
        <taxon>Toxicofera</taxon>
        <taxon>Iguania</taxon>
        <taxon>Phrynosomatidae</taxon>
        <taxon>Phrynosomatinae</taxon>
        <taxon>Phrynosoma</taxon>
    </lineage>
</organism>
<reference evidence="4 5" key="1">
    <citation type="journal article" date="2022" name="Gigascience">
        <title>A chromosome-level genome assembly and annotation of the desert horned lizard, Phrynosoma platyrhinos, provides insight into chromosomal rearrangements among reptiles.</title>
        <authorList>
            <person name="Koochekian N."/>
            <person name="Ascanio A."/>
            <person name="Farleigh K."/>
            <person name="Card D.C."/>
            <person name="Schield D.R."/>
            <person name="Castoe T.A."/>
            <person name="Jezkova T."/>
        </authorList>
    </citation>
    <scope>NUCLEOTIDE SEQUENCE [LARGE SCALE GENOMIC DNA]</scope>
    <source>
        <strain evidence="4">NK-2021</strain>
    </source>
</reference>
<feature type="domain" description="Golgi associated RAB2 interactor protein-like Rab2B-binding" evidence="3">
    <location>
        <begin position="136"/>
        <end position="198"/>
    </location>
</feature>
<evidence type="ECO:0000259" key="3">
    <source>
        <dbReference type="Pfam" id="PF12480"/>
    </source>
</evidence>
<comment type="similarity">
    <text evidence="1">Belongs to the GARIN family.</text>
</comment>
<evidence type="ECO:0000313" key="5">
    <source>
        <dbReference type="Proteomes" id="UP000826234"/>
    </source>
</evidence>
<gene>
    <name evidence="4" type="ORF">JD844_025817</name>
</gene>
<evidence type="ECO:0000256" key="2">
    <source>
        <dbReference type="SAM" id="MobiDB-lite"/>
    </source>
</evidence>
<dbReference type="PANTHER" id="PTHR22574:SF14">
    <property type="entry name" value="INTEGRAL MEMBRANE PROTEIN"/>
    <property type="match status" value="1"/>
</dbReference>
<keyword evidence="5" id="KW-1185">Reference proteome</keyword>
<evidence type="ECO:0000256" key="1">
    <source>
        <dbReference type="ARBA" id="ARBA00038379"/>
    </source>
</evidence>
<accession>A0ABQ7T014</accession>
<dbReference type="EMBL" id="JAIPUX010003289">
    <property type="protein sequence ID" value="KAH0622920.1"/>
    <property type="molecule type" value="Genomic_DNA"/>
</dbReference>
<dbReference type="Proteomes" id="UP000826234">
    <property type="component" value="Unassembled WGS sequence"/>
</dbReference>